<evidence type="ECO:0000256" key="2">
    <source>
        <dbReference type="SAM" id="Phobius"/>
    </source>
</evidence>
<dbReference type="Proteomes" id="UP000462152">
    <property type="component" value="Unassembled WGS sequence"/>
</dbReference>
<keyword evidence="2" id="KW-0472">Membrane</keyword>
<evidence type="ECO:0000313" key="4">
    <source>
        <dbReference type="Proteomes" id="UP000462152"/>
    </source>
</evidence>
<proteinExistence type="predicted"/>
<reference evidence="3 4" key="1">
    <citation type="submission" date="2019-12" db="EMBL/GenBank/DDBJ databases">
        <authorList>
            <person name="Li J."/>
            <person name="Shi Y."/>
            <person name="Xu G."/>
            <person name="Xiao D."/>
            <person name="Ran X."/>
        </authorList>
    </citation>
    <scope>NUCLEOTIDE SEQUENCE [LARGE SCALE GENOMIC DNA]</scope>
    <source>
        <strain evidence="3 4">JCM 15915</strain>
    </source>
</reference>
<evidence type="ECO:0000313" key="3">
    <source>
        <dbReference type="EMBL" id="MUN54757.1"/>
    </source>
</evidence>
<keyword evidence="2" id="KW-0812">Transmembrane</keyword>
<keyword evidence="1" id="KW-0175">Coiled coil</keyword>
<feature type="transmembrane region" description="Helical" evidence="2">
    <location>
        <begin position="6"/>
        <end position="31"/>
    </location>
</feature>
<dbReference type="RefSeq" id="WP_129315514.1">
    <property type="nucleotide sequence ID" value="NZ_NOIQ01000008.1"/>
</dbReference>
<keyword evidence="4" id="KW-1185">Reference proteome</keyword>
<gene>
    <name evidence="3" type="ORF">GMA10_05960</name>
</gene>
<accession>A0A7K1LHT7</accession>
<name>A0A7K1LHT7_9MICC</name>
<feature type="coiled-coil region" evidence="1">
    <location>
        <begin position="26"/>
        <end position="53"/>
    </location>
</feature>
<sequence length="75" mass="8277">MSDWSTIVSAVGALTAGMILVICVQLATALLDRVEADTKNRNLEEQIKRMESALRICAVTGMTYDEALKRMEAMK</sequence>
<keyword evidence="2" id="KW-1133">Transmembrane helix</keyword>
<dbReference type="AlphaFoldDB" id="A0A7K1LHT7"/>
<dbReference type="EMBL" id="WOGT01000002">
    <property type="protein sequence ID" value="MUN54757.1"/>
    <property type="molecule type" value="Genomic_DNA"/>
</dbReference>
<evidence type="ECO:0000256" key="1">
    <source>
        <dbReference type="SAM" id="Coils"/>
    </source>
</evidence>
<protein>
    <submittedName>
        <fullName evidence="3">Uncharacterized protein</fullName>
    </submittedName>
</protein>
<organism evidence="3 4">
    <name type="scientific">Rothia koreensis</name>
    <dbReference type="NCBI Taxonomy" id="592378"/>
    <lineage>
        <taxon>Bacteria</taxon>
        <taxon>Bacillati</taxon>
        <taxon>Actinomycetota</taxon>
        <taxon>Actinomycetes</taxon>
        <taxon>Micrococcales</taxon>
        <taxon>Micrococcaceae</taxon>
        <taxon>Rothia</taxon>
    </lineage>
</organism>
<comment type="caution">
    <text evidence="3">The sequence shown here is derived from an EMBL/GenBank/DDBJ whole genome shotgun (WGS) entry which is preliminary data.</text>
</comment>